<organism evidence="1 2">
    <name type="scientific">Brevibacterium linens</name>
    <dbReference type="NCBI Taxonomy" id="1703"/>
    <lineage>
        <taxon>Bacteria</taxon>
        <taxon>Bacillati</taxon>
        <taxon>Actinomycetota</taxon>
        <taxon>Actinomycetes</taxon>
        <taxon>Micrococcales</taxon>
        <taxon>Brevibacteriaceae</taxon>
        <taxon>Brevibacterium</taxon>
    </lineage>
</organism>
<sequence>MVFSRWATRDPFIGYWGDCAGELEPTDSDDRKHHLLLVADDEQAARSLTEEVKESFSWAR</sequence>
<evidence type="ECO:0000313" key="1">
    <source>
        <dbReference type="EMBL" id="AMT93185.1"/>
    </source>
</evidence>
<dbReference type="AlphaFoldDB" id="A0A142NK72"/>
<dbReference type="KEGG" id="bly:A2T55_04815"/>
<dbReference type="Proteomes" id="UP000075950">
    <property type="component" value="Chromosome"/>
</dbReference>
<proteinExistence type="predicted"/>
<evidence type="ECO:0000313" key="2">
    <source>
        <dbReference type="Proteomes" id="UP000075950"/>
    </source>
</evidence>
<accession>A0A142NK72</accession>
<protein>
    <submittedName>
        <fullName evidence="1">Uncharacterized protein</fullName>
    </submittedName>
</protein>
<dbReference type="EMBL" id="CP014869">
    <property type="protein sequence ID" value="AMT93185.1"/>
    <property type="molecule type" value="Genomic_DNA"/>
</dbReference>
<reference evidence="2" key="1">
    <citation type="submission" date="2016-03" db="EMBL/GenBank/DDBJ databases">
        <authorList>
            <person name="Ploux O."/>
        </authorList>
    </citation>
    <scope>NUCLEOTIDE SEQUENCE [LARGE SCALE GENOMIC DNA]</scope>
    <source>
        <strain evidence="2">BS258</strain>
    </source>
</reference>
<gene>
    <name evidence="1" type="ORF">A2T55_04815</name>
</gene>
<name>A0A142NK72_BRELN</name>